<dbReference type="PANTHER" id="PTHR11266">
    <property type="entry name" value="PEROXISOMAL MEMBRANE PROTEIN 2, PXMP2 MPV17"/>
    <property type="match status" value="1"/>
</dbReference>
<dbReference type="AlphaFoldDB" id="A0A8E2JX32"/>
<evidence type="ECO:0000313" key="8">
    <source>
        <dbReference type="Proteomes" id="UP000250140"/>
    </source>
</evidence>
<comment type="similarity">
    <text evidence="2 6">Belongs to the peroxisomal membrane protein PXMP2/4 family.</text>
</comment>
<name>A0A8E2JX32_9PEZI</name>
<dbReference type="Pfam" id="PF04117">
    <property type="entry name" value="Mpv17_PMP22"/>
    <property type="match status" value="1"/>
</dbReference>
<sequence length="183" mass="20213">MPSKLVKQTTQAAALSAISNIFAQIIAAYRNDKPFQLDHIQMLKFAFCTVLNTPLNCLWQQYLEETFPSQKPAPASSKKPVEAQRSLDASNVFKKLLLDQTLGAAVNTVLYITVMAGMNGASANEIIQAVREGFWPLTLDGYKLWPLFSLVSFLWIPVDKRVLASCAVGMGWGIYLSLLAAEK</sequence>
<feature type="transmembrane region" description="Helical" evidence="6">
    <location>
        <begin position="162"/>
        <end position="181"/>
    </location>
</feature>
<keyword evidence="5 6" id="KW-0472">Membrane</keyword>
<evidence type="ECO:0000256" key="2">
    <source>
        <dbReference type="ARBA" id="ARBA00006824"/>
    </source>
</evidence>
<evidence type="ECO:0000256" key="5">
    <source>
        <dbReference type="ARBA" id="ARBA00023136"/>
    </source>
</evidence>
<dbReference type="Proteomes" id="UP000250140">
    <property type="component" value="Unassembled WGS sequence"/>
</dbReference>
<evidence type="ECO:0000256" key="4">
    <source>
        <dbReference type="ARBA" id="ARBA00022989"/>
    </source>
</evidence>
<evidence type="ECO:0000313" key="7">
    <source>
        <dbReference type="EMBL" id="OCL12349.1"/>
    </source>
</evidence>
<feature type="transmembrane region" description="Helical" evidence="6">
    <location>
        <begin position="133"/>
        <end position="156"/>
    </location>
</feature>
<evidence type="ECO:0000256" key="1">
    <source>
        <dbReference type="ARBA" id="ARBA00004141"/>
    </source>
</evidence>
<dbReference type="OrthoDB" id="10267969at2759"/>
<accession>A0A8E2JX32</accession>
<feature type="transmembrane region" description="Helical" evidence="6">
    <location>
        <begin position="102"/>
        <end position="121"/>
    </location>
</feature>
<gene>
    <name evidence="7" type="ORF">AOQ84DRAFT_386190</name>
</gene>
<dbReference type="InterPro" id="IPR007248">
    <property type="entry name" value="Mpv17_PMP22"/>
</dbReference>
<dbReference type="GO" id="GO:0005778">
    <property type="term" value="C:peroxisomal membrane"/>
    <property type="evidence" value="ECO:0007669"/>
    <property type="project" value="TreeGrafter"/>
</dbReference>
<reference evidence="7 8" key="1">
    <citation type="journal article" date="2016" name="Nat. Commun.">
        <title>Ectomycorrhizal ecology is imprinted in the genome of the dominant symbiotic fungus Cenococcum geophilum.</title>
        <authorList>
            <consortium name="DOE Joint Genome Institute"/>
            <person name="Peter M."/>
            <person name="Kohler A."/>
            <person name="Ohm R.A."/>
            <person name="Kuo A."/>
            <person name="Krutzmann J."/>
            <person name="Morin E."/>
            <person name="Arend M."/>
            <person name="Barry K.W."/>
            <person name="Binder M."/>
            <person name="Choi C."/>
            <person name="Clum A."/>
            <person name="Copeland A."/>
            <person name="Grisel N."/>
            <person name="Haridas S."/>
            <person name="Kipfer T."/>
            <person name="LaButti K."/>
            <person name="Lindquist E."/>
            <person name="Lipzen A."/>
            <person name="Maire R."/>
            <person name="Meier B."/>
            <person name="Mihaltcheva S."/>
            <person name="Molinier V."/>
            <person name="Murat C."/>
            <person name="Poggeler S."/>
            <person name="Quandt C.A."/>
            <person name="Sperisen C."/>
            <person name="Tritt A."/>
            <person name="Tisserant E."/>
            <person name="Crous P.W."/>
            <person name="Henrissat B."/>
            <person name="Nehls U."/>
            <person name="Egli S."/>
            <person name="Spatafora J.W."/>
            <person name="Grigoriev I.V."/>
            <person name="Martin F.M."/>
        </authorList>
    </citation>
    <scope>NUCLEOTIDE SEQUENCE [LARGE SCALE GENOMIC DNA]</scope>
    <source>
        <strain evidence="7 8">CBS 207.34</strain>
    </source>
</reference>
<keyword evidence="3 6" id="KW-0812">Transmembrane</keyword>
<dbReference type="EMBL" id="KV748888">
    <property type="protein sequence ID" value="OCL12349.1"/>
    <property type="molecule type" value="Genomic_DNA"/>
</dbReference>
<organism evidence="7 8">
    <name type="scientific">Glonium stellatum</name>
    <dbReference type="NCBI Taxonomy" id="574774"/>
    <lineage>
        <taxon>Eukaryota</taxon>
        <taxon>Fungi</taxon>
        <taxon>Dikarya</taxon>
        <taxon>Ascomycota</taxon>
        <taxon>Pezizomycotina</taxon>
        <taxon>Dothideomycetes</taxon>
        <taxon>Pleosporomycetidae</taxon>
        <taxon>Gloniales</taxon>
        <taxon>Gloniaceae</taxon>
        <taxon>Glonium</taxon>
    </lineage>
</organism>
<dbReference type="PANTHER" id="PTHR11266:SF80">
    <property type="entry name" value="PEROXISOMAL MEMBRANE PROTEIN 2"/>
    <property type="match status" value="1"/>
</dbReference>
<protein>
    <submittedName>
        <fullName evidence="7">Uncharacterized protein</fullName>
    </submittedName>
</protein>
<evidence type="ECO:0000256" key="3">
    <source>
        <dbReference type="ARBA" id="ARBA00022692"/>
    </source>
</evidence>
<keyword evidence="4 6" id="KW-1133">Transmembrane helix</keyword>
<comment type="subcellular location">
    <subcellularLocation>
        <location evidence="1">Membrane</location>
        <topology evidence="1">Multi-pass membrane protein</topology>
    </subcellularLocation>
</comment>
<keyword evidence="8" id="KW-1185">Reference proteome</keyword>
<proteinExistence type="inferred from homology"/>
<evidence type="ECO:0000256" key="6">
    <source>
        <dbReference type="RuleBase" id="RU363053"/>
    </source>
</evidence>